<evidence type="ECO:0008006" key="3">
    <source>
        <dbReference type="Google" id="ProtNLM"/>
    </source>
</evidence>
<dbReference type="NCBIfam" id="TIGR01509">
    <property type="entry name" value="HAD-SF-IA-v3"/>
    <property type="match status" value="1"/>
</dbReference>
<accession>A0A1F7GCP1</accession>
<dbReference type="InterPro" id="IPR006439">
    <property type="entry name" value="HAD-SF_hydro_IA"/>
</dbReference>
<evidence type="ECO:0000313" key="1">
    <source>
        <dbReference type="EMBL" id="OGK16312.1"/>
    </source>
</evidence>
<proteinExistence type="predicted"/>
<dbReference type="GO" id="GO:0006281">
    <property type="term" value="P:DNA repair"/>
    <property type="evidence" value="ECO:0007669"/>
    <property type="project" value="TreeGrafter"/>
</dbReference>
<dbReference type="InterPro" id="IPR036412">
    <property type="entry name" value="HAD-like_sf"/>
</dbReference>
<reference evidence="1 2" key="1">
    <citation type="journal article" date="2016" name="Nat. Commun.">
        <title>Thousands of microbial genomes shed light on interconnected biogeochemical processes in an aquifer system.</title>
        <authorList>
            <person name="Anantharaman K."/>
            <person name="Brown C.T."/>
            <person name="Hug L.A."/>
            <person name="Sharon I."/>
            <person name="Castelle C.J."/>
            <person name="Probst A.J."/>
            <person name="Thomas B.C."/>
            <person name="Singh A."/>
            <person name="Wilkins M.J."/>
            <person name="Karaoz U."/>
            <person name="Brodie E.L."/>
            <person name="Williams K.H."/>
            <person name="Hubbard S.S."/>
            <person name="Banfield J.F."/>
        </authorList>
    </citation>
    <scope>NUCLEOTIDE SEQUENCE [LARGE SCALE GENOMIC DNA]</scope>
</reference>
<dbReference type="Pfam" id="PF13419">
    <property type="entry name" value="HAD_2"/>
    <property type="match status" value="1"/>
</dbReference>
<dbReference type="Gene3D" id="3.40.50.1000">
    <property type="entry name" value="HAD superfamily/HAD-like"/>
    <property type="match status" value="1"/>
</dbReference>
<dbReference type="GO" id="GO:0008967">
    <property type="term" value="F:phosphoglycolate phosphatase activity"/>
    <property type="evidence" value="ECO:0007669"/>
    <property type="project" value="TreeGrafter"/>
</dbReference>
<protein>
    <recommendedName>
        <fullName evidence="3">Phosphoglycolate phosphatase</fullName>
    </recommendedName>
</protein>
<dbReference type="GO" id="GO:0005829">
    <property type="term" value="C:cytosol"/>
    <property type="evidence" value="ECO:0007669"/>
    <property type="project" value="TreeGrafter"/>
</dbReference>
<dbReference type="InterPro" id="IPR050155">
    <property type="entry name" value="HAD-like_hydrolase_sf"/>
</dbReference>
<dbReference type="SFLD" id="SFLDG01129">
    <property type="entry name" value="C1.5:_HAD__Beta-PGM__Phosphata"/>
    <property type="match status" value="1"/>
</dbReference>
<dbReference type="NCBIfam" id="TIGR01549">
    <property type="entry name" value="HAD-SF-IA-v1"/>
    <property type="match status" value="1"/>
</dbReference>
<dbReference type="InterPro" id="IPR041492">
    <property type="entry name" value="HAD_2"/>
</dbReference>
<dbReference type="SFLD" id="SFLDG01135">
    <property type="entry name" value="C1.5.6:_HAD__Beta-PGM__Phospha"/>
    <property type="match status" value="1"/>
</dbReference>
<dbReference type="InterPro" id="IPR023214">
    <property type="entry name" value="HAD_sf"/>
</dbReference>
<dbReference type="AlphaFoldDB" id="A0A1F7GCP1"/>
<dbReference type="PANTHER" id="PTHR43434">
    <property type="entry name" value="PHOSPHOGLYCOLATE PHOSPHATASE"/>
    <property type="match status" value="1"/>
</dbReference>
<gene>
    <name evidence="1" type="ORF">A2774_05210</name>
</gene>
<evidence type="ECO:0000313" key="2">
    <source>
        <dbReference type="Proteomes" id="UP000177208"/>
    </source>
</evidence>
<name>A0A1F7GCP1_9BACT</name>
<comment type="caution">
    <text evidence="1">The sequence shown here is derived from an EMBL/GenBank/DDBJ whole genome shotgun (WGS) entry which is preliminary data.</text>
</comment>
<dbReference type="SUPFAM" id="SSF56784">
    <property type="entry name" value="HAD-like"/>
    <property type="match status" value="1"/>
</dbReference>
<dbReference type="PANTHER" id="PTHR43434:SF1">
    <property type="entry name" value="PHOSPHOGLYCOLATE PHOSPHATASE"/>
    <property type="match status" value="1"/>
</dbReference>
<dbReference type="Proteomes" id="UP000177208">
    <property type="component" value="Unassembled WGS sequence"/>
</dbReference>
<dbReference type="InterPro" id="IPR023198">
    <property type="entry name" value="PGP-like_dom2"/>
</dbReference>
<dbReference type="PRINTS" id="PR00413">
    <property type="entry name" value="HADHALOGNASE"/>
</dbReference>
<dbReference type="SFLD" id="SFLDS00003">
    <property type="entry name" value="Haloacid_Dehalogenase"/>
    <property type="match status" value="1"/>
</dbReference>
<dbReference type="Gene3D" id="1.10.150.240">
    <property type="entry name" value="Putative phosphatase, domain 2"/>
    <property type="match status" value="1"/>
</dbReference>
<dbReference type="EMBL" id="MFZG01000024">
    <property type="protein sequence ID" value="OGK16312.1"/>
    <property type="molecule type" value="Genomic_DNA"/>
</dbReference>
<sequence>MIRAVLFDFDGTLANTLPFYVKAYDQALQKLGFKWDERKIVQNCFGKKEIDICKALGLPEKTQEFTNSYFSAVKELFKQAQLFSDTLETLEFIKNKGLKIVIITFAYRWYIDQMIKQYNLDNYLDLVISTDDVDKAKPDPEAVLEAVKILKIKPDTVLVVGDSKSDILMGNSAGSKTVLFFIKEYELFYNFKEIKKASPTFIINNLTKLKEIINKKYQIYE</sequence>
<organism evidence="1 2">
    <name type="scientific">Candidatus Roizmanbacteria bacterium RIFCSPHIGHO2_01_FULL_39_12c</name>
    <dbReference type="NCBI Taxonomy" id="1802031"/>
    <lineage>
        <taxon>Bacteria</taxon>
        <taxon>Candidatus Roizmaniibacteriota</taxon>
    </lineage>
</organism>